<dbReference type="AlphaFoldDB" id="A0ABD2PYY2"/>
<name>A0ABD2PYY2_9PLAT</name>
<reference evidence="1 2" key="1">
    <citation type="submission" date="2024-11" db="EMBL/GenBank/DDBJ databases">
        <title>Adaptive evolution of stress response genes in parasites aligns with host niche diversity.</title>
        <authorList>
            <person name="Hahn C."/>
            <person name="Resl P."/>
        </authorList>
    </citation>
    <scope>NUCLEOTIDE SEQUENCE [LARGE SCALE GENOMIC DNA]</scope>
    <source>
        <strain evidence="1">EGGRZ-B1_66</strain>
        <tissue evidence="1">Body</tissue>
    </source>
</reference>
<evidence type="ECO:0000313" key="2">
    <source>
        <dbReference type="Proteomes" id="UP001626550"/>
    </source>
</evidence>
<dbReference type="Proteomes" id="UP001626550">
    <property type="component" value="Unassembled WGS sequence"/>
</dbReference>
<evidence type="ECO:0000313" key="1">
    <source>
        <dbReference type="EMBL" id="KAL3312586.1"/>
    </source>
</evidence>
<comment type="caution">
    <text evidence="1">The sequence shown here is derived from an EMBL/GenBank/DDBJ whole genome shotgun (WGS) entry which is preliminary data.</text>
</comment>
<protein>
    <submittedName>
        <fullName evidence="1">Uncharacterized protein</fullName>
    </submittedName>
</protein>
<keyword evidence="2" id="KW-1185">Reference proteome</keyword>
<organism evidence="1 2">
    <name type="scientific">Cichlidogyrus casuarinus</name>
    <dbReference type="NCBI Taxonomy" id="1844966"/>
    <lineage>
        <taxon>Eukaryota</taxon>
        <taxon>Metazoa</taxon>
        <taxon>Spiralia</taxon>
        <taxon>Lophotrochozoa</taxon>
        <taxon>Platyhelminthes</taxon>
        <taxon>Monogenea</taxon>
        <taxon>Monopisthocotylea</taxon>
        <taxon>Dactylogyridea</taxon>
        <taxon>Ancyrocephalidae</taxon>
        <taxon>Cichlidogyrus</taxon>
    </lineage>
</organism>
<dbReference type="EMBL" id="JBJKFK010001639">
    <property type="protein sequence ID" value="KAL3312586.1"/>
    <property type="molecule type" value="Genomic_DNA"/>
</dbReference>
<proteinExistence type="predicted"/>
<accession>A0ABD2PYY2</accession>
<gene>
    <name evidence="1" type="ORF">Ciccas_008822</name>
</gene>
<sequence>MNGEDNNEETMEVADDNVAEAIRMRDPDWNLMINHLISNFTTSNSSDEEDISPNRIPSIDMQEELDTFDGQLRENSIKKLGCN</sequence>